<protein>
    <submittedName>
        <fullName evidence="6">Puf-12</fullName>
    </submittedName>
</protein>
<accession>A0A2A6CIK5</accession>
<comment type="subcellular location">
    <subcellularLocation>
        <location evidence="1">Membrane</location>
    </subcellularLocation>
</comment>
<dbReference type="GO" id="GO:0016020">
    <property type="term" value="C:membrane"/>
    <property type="evidence" value="ECO:0007669"/>
    <property type="project" value="UniProtKB-SubCell"/>
</dbReference>
<dbReference type="PANTHER" id="PTHR13389">
    <property type="entry name" value="PUMILIO HOMOLOG 3"/>
    <property type="match status" value="1"/>
</dbReference>
<feature type="compositionally biased region" description="Basic and acidic residues" evidence="5">
    <location>
        <begin position="308"/>
        <end position="320"/>
    </location>
</feature>
<feature type="compositionally biased region" description="Low complexity" evidence="5">
    <location>
        <begin position="209"/>
        <end position="219"/>
    </location>
</feature>
<dbReference type="SMART" id="SM00025">
    <property type="entry name" value="Pumilio"/>
    <property type="match status" value="4"/>
</dbReference>
<evidence type="ECO:0000256" key="4">
    <source>
        <dbReference type="ARBA" id="ARBA00023136"/>
    </source>
</evidence>
<dbReference type="InterPro" id="IPR011989">
    <property type="entry name" value="ARM-like"/>
</dbReference>
<keyword evidence="3" id="KW-0694">RNA-binding</keyword>
<organism evidence="6 7">
    <name type="scientific">Pristionchus pacificus</name>
    <name type="common">Parasitic nematode worm</name>
    <dbReference type="NCBI Taxonomy" id="54126"/>
    <lineage>
        <taxon>Eukaryota</taxon>
        <taxon>Metazoa</taxon>
        <taxon>Ecdysozoa</taxon>
        <taxon>Nematoda</taxon>
        <taxon>Chromadorea</taxon>
        <taxon>Rhabditida</taxon>
        <taxon>Rhabditina</taxon>
        <taxon>Diplogasteromorpha</taxon>
        <taxon>Diplogasteroidea</taxon>
        <taxon>Neodiplogasteridae</taxon>
        <taxon>Pristionchus</taxon>
    </lineage>
</organism>
<reference evidence="7" key="1">
    <citation type="journal article" date="2008" name="Nat. Genet.">
        <title>The Pristionchus pacificus genome provides a unique perspective on nematode lifestyle and parasitism.</title>
        <authorList>
            <person name="Dieterich C."/>
            <person name="Clifton S.W."/>
            <person name="Schuster L.N."/>
            <person name="Chinwalla A."/>
            <person name="Delehaunty K."/>
            <person name="Dinkelacker I."/>
            <person name="Fulton L."/>
            <person name="Fulton R."/>
            <person name="Godfrey J."/>
            <person name="Minx P."/>
            <person name="Mitreva M."/>
            <person name="Roeseler W."/>
            <person name="Tian H."/>
            <person name="Witte H."/>
            <person name="Yang S.P."/>
            <person name="Wilson R.K."/>
            <person name="Sommer R.J."/>
        </authorList>
    </citation>
    <scope>NUCLEOTIDE SEQUENCE [LARGE SCALE GENOMIC DNA]</scope>
    <source>
        <strain evidence="7">PS312</strain>
    </source>
</reference>
<dbReference type="PROSITE" id="PS50303">
    <property type="entry name" value="PUM_HD"/>
    <property type="match status" value="1"/>
</dbReference>
<dbReference type="GO" id="GO:0005730">
    <property type="term" value="C:nucleolus"/>
    <property type="evidence" value="ECO:0000318"/>
    <property type="project" value="GO_Central"/>
</dbReference>
<dbReference type="Pfam" id="PF10256">
    <property type="entry name" value="Erf4"/>
    <property type="match status" value="1"/>
</dbReference>
<evidence type="ECO:0000256" key="3">
    <source>
        <dbReference type="ARBA" id="ARBA00022884"/>
    </source>
</evidence>
<dbReference type="PANTHER" id="PTHR13389:SF0">
    <property type="entry name" value="PUMILIO HOMOLOG 3"/>
    <property type="match status" value="1"/>
</dbReference>
<evidence type="ECO:0000256" key="1">
    <source>
        <dbReference type="ARBA" id="ARBA00004370"/>
    </source>
</evidence>
<name>A0A2A6CIK5_PRIPA</name>
<dbReference type="InterPro" id="IPR019383">
    <property type="entry name" value="Golgin_A_7/ERF4"/>
</dbReference>
<dbReference type="InterPro" id="IPR040059">
    <property type="entry name" value="PUM3"/>
</dbReference>
<dbReference type="Pfam" id="PF08144">
    <property type="entry name" value="CPL"/>
    <property type="match status" value="1"/>
</dbReference>
<dbReference type="InterPro" id="IPR012959">
    <property type="entry name" value="CPL_dom"/>
</dbReference>
<dbReference type="InterPro" id="IPR001313">
    <property type="entry name" value="Pumilio_RNA-bd_rpt"/>
</dbReference>
<evidence type="ECO:0000313" key="6">
    <source>
        <dbReference type="EnsemblMetazoa" id="PPA25190.1"/>
    </source>
</evidence>
<dbReference type="AlphaFoldDB" id="A0A2A6CIK5"/>
<evidence type="ECO:0000256" key="2">
    <source>
        <dbReference type="ARBA" id="ARBA00022737"/>
    </source>
</evidence>
<proteinExistence type="predicted"/>
<dbReference type="InterPro" id="IPR016024">
    <property type="entry name" value="ARM-type_fold"/>
</dbReference>
<dbReference type="GO" id="GO:0003729">
    <property type="term" value="F:mRNA binding"/>
    <property type="evidence" value="ECO:0000318"/>
    <property type="project" value="GO_Central"/>
</dbReference>
<dbReference type="PROSITE" id="PS50302">
    <property type="entry name" value="PUM"/>
    <property type="match status" value="1"/>
</dbReference>
<feature type="region of interest" description="Disordered" evidence="5">
    <location>
        <begin position="204"/>
        <end position="230"/>
    </location>
</feature>
<keyword evidence="7" id="KW-1185">Reference proteome</keyword>
<evidence type="ECO:0000256" key="5">
    <source>
        <dbReference type="SAM" id="MobiDB-lite"/>
    </source>
</evidence>
<reference evidence="6" key="2">
    <citation type="submission" date="2022-06" db="UniProtKB">
        <authorList>
            <consortium name="EnsemblMetazoa"/>
        </authorList>
    </citation>
    <scope>IDENTIFICATION</scope>
    <source>
        <strain evidence="6">PS312</strain>
    </source>
</reference>
<dbReference type="SUPFAM" id="SSF48371">
    <property type="entry name" value="ARM repeat"/>
    <property type="match status" value="1"/>
</dbReference>
<dbReference type="EnsemblMetazoa" id="PPA25190.1">
    <property type="protein sequence ID" value="PPA25190.1"/>
    <property type="gene ID" value="WBGene00114744"/>
</dbReference>
<feature type="region of interest" description="Disordered" evidence="5">
    <location>
        <begin position="1"/>
        <end position="20"/>
    </location>
</feature>
<dbReference type="Proteomes" id="UP000005239">
    <property type="component" value="Unassembled WGS sequence"/>
</dbReference>
<evidence type="ECO:0000313" key="7">
    <source>
        <dbReference type="Proteomes" id="UP000005239"/>
    </source>
</evidence>
<dbReference type="Gene3D" id="1.25.10.10">
    <property type="entry name" value="Leucine-rich Repeat Variant"/>
    <property type="match status" value="2"/>
</dbReference>
<keyword evidence="2" id="KW-0677">Repeat</keyword>
<accession>A0A8R1UJK6</accession>
<dbReference type="GO" id="GO:0006417">
    <property type="term" value="P:regulation of translation"/>
    <property type="evidence" value="ECO:0000318"/>
    <property type="project" value="GO_Central"/>
</dbReference>
<sequence length="891" mass="102217">MADDGNAPGGTSNSYTNREPEATALNKRKSLFIARDYSKGLGVRFDRNYPPQLHGFISEEEWSSTIDKVNEIFEEAEKVCAASVAETIIGCLTCYVLRCCIQTHYEKKLDELNEFLDDRNHEVFGPVGLLLRDPMYRGNREMKSGQKPEVKKWKGNKKVKTLADKKAKGLHMNRVDRKKFAKEGAKKQFDDKIKKAVKHQLEELEERSVSSMSESSFGSQPPPKRKRVSFSSSLEHHKLFDKKDMSLEIKVFTIIGQLHLPNEWVKPSTASPGKSCLRLKKKGDKKKAKVVKKEKVEVAEESEDDEKMEVGEEQNEKQENESDGDEEEEVKPVLKKKTKIQVTKSVKEQLLTMDRKDRKKFLKELAAKKKPNFALGEQCKQLWEVIRSGKTKKDVKEEHVEKLIKLIKGKLKNLVYSHDTSRVIECLYKERRDDVRNMIYDELFSEIVKMSKSKYARFFVTKMIKYGSKHQRVKIMDAFRGHCVSMFKVSHSADVLELIFNDYATQQQRWDILSEFYGKEFVLFRTEKSRPIEQIVAEEPSKKKGIVKCIEEIVNDIVQKTTIKSSLAHKLMLDLMTYGDREQQGNLMDSIKDKLPEFIHTPDGSELAMRVVWNTSAKDRKLIVKNFKDLAVKAATDVHGCRTLMAIFDCVDDTVLVNKFITQELANNVGTICESKYGIRTAHYLVHPRDGRVMRKHVYQMLAKGDNNEHSKKPMGERYTELFRAFAPGLYTWMAANMEKLIFGQVETANLVLAALEPAGNKYERFERVIDPELRLPCYEAIAELAKKEFIPCDEVNAHIVEHKWANFVLSRLLKFDGNLPEAERLSTQLAKLTPAQIGEWVGCNKGCFTLLRMFENGSAETKKKVKSSVSLKRIQGYSSEGAKILTKLLS</sequence>
<keyword evidence="4" id="KW-0472">Membrane</keyword>
<gene>
    <name evidence="6" type="primary">WBGene00114744</name>
</gene>
<feature type="region of interest" description="Disordered" evidence="5">
    <location>
        <begin position="290"/>
        <end position="334"/>
    </location>
</feature>
<dbReference type="InterPro" id="IPR033133">
    <property type="entry name" value="PUM-HD"/>
</dbReference>